<feature type="region of interest" description="Disordered" evidence="1">
    <location>
        <begin position="1"/>
        <end position="54"/>
    </location>
</feature>
<protein>
    <submittedName>
        <fullName evidence="2">Uncharacterized protein</fullName>
    </submittedName>
</protein>
<reference evidence="3" key="2">
    <citation type="submission" date="2013-12" db="EMBL/GenBank/DDBJ databases">
        <title>Evolution of pathogenesis and genome organization in the Tremellales.</title>
        <authorList>
            <person name="Cuomo C."/>
            <person name="Litvintseva A."/>
            <person name="Heitman J."/>
            <person name="Chen Y."/>
            <person name="Sun S."/>
            <person name="Springer D."/>
            <person name="Dromer F."/>
            <person name="Young S."/>
            <person name="Zeng Q."/>
            <person name="Chapman S."/>
            <person name="Gujja S."/>
            <person name="Saif S."/>
            <person name="Birren B."/>
        </authorList>
    </citation>
    <scope>NUCLEOTIDE SEQUENCE [LARGE SCALE GENOMIC DNA]</scope>
    <source>
        <strain evidence="3">CBS 10435</strain>
    </source>
</reference>
<organism evidence="2 3">
    <name type="scientific">Kwoniella mangroviensis CBS 10435</name>
    <dbReference type="NCBI Taxonomy" id="1331196"/>
    <lineage>
        <taxon>Eukaryota</taxon>
        <taxon>Fungi</taxon>
        <taxon>Dikarya</taxon>
        <taxon>Basidiomycota</taxon>
        <taxon>Agaricomycotina</taxon>
        <taxon>Tremellomycetes</taxon>
        <taxon>Tremellales</taxon>
        <taxon>Cryptococcaceae</taxon>
        <taxon>Kwoniella</taxon>
    </lineage>
</organism>
<evidence type="ECO:0000256" key="1">
    <source>
        <dbReference type="SAM" id="MobiDB-lite"/>
    </source>
</evidence>
<feature type="compositionally biased region" description="Basic and acidic residues" evidence="1">
    <location>
        <begin position="1"/>
        <end position="11"/>
    </location>
</feature>
<evidence type="ECO:0000313" key="3">
    <source>
        <dbReference type="Proteomes" id="UP000092583"/>
    </source>
</evidence>
<reference evidence="2 3" key="1">
    <citation type="submission" date="2013-07" db="EMBL/GenBank/DDBJ databases">
        <title>The Genome Sequence of Kwoniella mangroviensis CBS10435.</title>
        <authorList>
            <consortium name="The Broad Institute Genome Sequencing Platform"/>
            <person name="Cuomo C."/>
            <person name="Litvintseva A."/>
            <person name="Chen Y."/>
            <person name="Heitman J."/>
            <person name="Sun S."/>
            <person name="Springer D."/>
            <person name="Dromer F."/>
            <person name="Young S.K."/>
            <person name="Zeng Q."/>
            <person name="Gargeya S."/>
            <person name="Fitzgerald M."/>
            <person name="Abouelleil A."/>
            <person name="Alvarado L."/>
            <person name="Berlin A.M."/>
            <person name="Chapman S.B."/>
            <person name="Dewar J."/>
            <person name="Goldberg J."/>
            <person name="Griggs A."/>
            <person name="Gujja S."/>
            <person name="Hansen M."/>
            <person name="Howarth C."/>
            <person name="Imamovic A."/>
            <person name="Larimer J."/>
            <person name="McCowan C."/>
            <person name="Murphy C."/>
            <person name="Pearson M."/>
            <person name="Priest M."/>
            <person name="Roberts A."/>
            <person name="Saif S."/>
            <person name="Shea T."/>
            <person name="Sykes S."/>
            <person name="Wortman J."/>
            <person name="Nusbaum C."/>
            <person name="Birren B."/>
        </authorList>
    </citation>
    <scope>NUCLEOTIDE SEQUENCE [LARGE SCALE GENOMIC DNA]</scope>
    <source>
        <strain evidence="2 3">CBS 10435</strain>
    </source>
</reference>
<dbReference type="AlphaFoldDB" id="A0A1B9IP37"/>
<name>A0A1B9IP37_9TREE</name>
<feature type="compositionally biased region" description="Polar residues" evidence="1">
    <location>
        <begin position="12"/>
        <end position="49"/>
    </location>
</feature>
<keyword evidence="3" id="KW-1185">Reference proteome</keyword>
<proteinExistence type="predicted"/>
<evidence type="ECO:0000313" key="2">
    <source>
        <dbReference type="EMBL" id="OCF57345.1"/>
    </source>
</evidence>
<dbReference type="Proteomes" id="UP000092583">
    <property type="component" value="Unassembled WGS sequence"/>
</dbReference>
<gene>
    <name evidence="2" type="ORF">L486_04801</name>
</gene>
<accession>A0A1B9IP37</accession>
<sequence>MSEGTHTKDTTSVDNSTKSGTVTSQSQGSKRTNQSSAYRSASHQDTSAPISDAEYAEQLRREGRDFSFFKDMEEIRRTHGPMPPMTTDIMMRAYTEIYGSDGKS</sequence>
<dbReference type="EMBL" id="KI669463">
    <property type="protein sequence ID" value="OCF57345.1"/>
    <property type="molecule type" value="Genomic_DNA"/>
</dbReference>